<dbReference type="Proteomes" id="UP000593906">
    <property type="component" value="Chromosome 7"/>
</dbReference>
<sequence length="206" mass="24406">MNLNQEQIDIRFGKLILEQYKIRKELGLLFNQNFSNVDLICSKYKEKYWMPDELLEIKFQENNDDHIAKEFERVLQELQRREELIHELLAKIEKYESTPKESRSSSASYFSELADTNSGFAKTPEKIKPESTAVLENSKNRRLFQWRSIINEMISSKYTKYSECPNNKDNGVDIKCKHERLVSLYKNELATLYKEVEKLKIGSKLH</sequence>
<proteinExistence type="predicted"/>
<gene>
    <name evidence="1" type="ORF">CPATCC_003421</name>
</gene>
<evidence type="ECO:0000313" key="1">
    <source>
        <dbReference type="EMBL" id="QOY40557.1"/>
    </source>
</evidence>
<evidence type="ECO:0000313" key="2">
    <source>
        <dbReference type="Proteomes" id="UP000593906"/>
    </source>
</evidence>
<dbReference type="VEuPathDB" id="CryptoDB:CPATCC_0008190"/>
<reference evidence="1 2" key="1">
    <citation type="submission" date="2019-09" db="EMBL/GenBank/DDBJ databases">
        <title>Consistent, comparative and evidence-based genome assembly and annotation for Cryptosporidium parvum, C. hominis and C. tyzzeri.</title>
        <authorList>
            <person name="Baptista R.P."/>
            <person name="Li Y."/>
            <person name="Sateriale A."/>
            <person name="Ansell B."/>
            <person name="Jex A."/>
            <person name="Sanders M."/>
            <person name="Brooks K."/>
            <person name="Tracey A."/>
            <person name="Berriman M."/>
            <person name="Striepen B."/>
            <person name="Cotton J.A."/>
            <person name="Kissinger J.C."/>
        </authorList>
    </citation>
    <scope>NUCLEOTIDE SEQUENCE [LARGE SCALE GENOMIC DNA]</scope>
    <source>
        <strain evidence="1 2">IOWA-ATCC</strain>
    </source>
</reference>
<dbReference type="EMBL" id="CP044416">
    <property type="protein sequence ID" value="QOY40557.1"/>
    <property type="molecule type" value="Genomic_DNA"/>
</dbReference>
<dbReference type="AlphaFoldDB" id="A0A7S7RES7"/>
<name>A0A7S7RES7_CRYPV</name>
<protein>
    <submittedName>
        <fullName evidence="1">Uncharacterized protein</fullName>
    </submittedName>
</protein>
<organism evidence="1 2">
    <name type="scientific">Cryptosporidium parvum</name>
    <dbReference type="NCBI Taxonomy" id="5807"/>
    <lineage>
        <taxon>Eukaryota</taxon>
        <taxon>Sar</taxon>
        <taxon>Alveolata</taxon>
        <taxon>Apicomplexa</taxon>
        <taxon>Conoidasida</taxon>
        <taxon>Coccidia</taxon>
        <taxon>Eucoccidiorida</taxon>
        <taxon>Eimeriorina</taxon>
        <taxon>Cryptosporidiidae</taxon>
        <taxon>Cryptosporidium</taxon>
    </lineage>
</organism>
<accession>A0A7S7RES7</accession>